<reference evidence="1" key="3">
    <citation type="submission" date="2025-09" db="UniProtKB">
        <authorList>
            <consortium name="Ensembl"/>
        </authorList>
    </citation>
    <scope>IDENTIFICATION</scope>
</reference>
<dbReference type="GO" id="GO:0003676">
    <property type="term" value="F:nucleic acid binding"/>
    <property type="evidence" value="ECO:0007669"/>
    <property type="project" value="InterPro"/>
</dbReference>
<reference evidence="1" key="2">
    <citation type="submission" date="2025-08" db="UniProtKB">
        <authorList>
            <consortium name="Ensembl"/>
        </authorList>
    </citation>
    <scope>IDENTIFICATION</scope>
</reference>
<name>A0AAZ3PD93_ONCTS</name>
<keyword evidence="2" id="KW-1185">Reference proteome</keyword>
<evidence type="ECO:0000313" key="2">
    <source>
        <dbReference type="Proteomes" id="UP000694402"/>
    </source>
</evidence>
<dbReference type="GeneTree" id="ENSGT01150000289881"/>
<protein>
    <submittedName>
        <fullName evidence="1">Uncharacterized protein</fullName>
    </submittedName>
</protein>
<evidence type="ECO:0000313" key="1">
    <source>
        <dbReference type="Ensembl" id="ENSOTSP00005114455.1"/>
    </source>
</evidence>
<dbReference type="AlphaFoldDB" id="A0AAZ3PD93"/>
<organism evidence="1 2">
    <name type="scientific">Oncorhynchus tshawytscha</name>
    <name type="common">Chinook salmon</name>
    <name type="synonym">Salmo tshawytscha</name>
    <dbReference type="NCBI Taxonomy" id="74940"/>
    <lineage>
        <taxon>Eukaryota</taxon>
        <taxon>Metazoa</taxon>
        <taxon>Chordata</taxon>
        <taxon>Craniata</taxon>
        <taxon>Vertebrata</taxon>
        <taxon>Euteleostomi</taxon>
        <taxon>Actinopterygii</taxon>
        <taxon>Neopterygii</taxon>
        <taxon>Teleostei</taxon>
        <taxon>Protacanthopterygii</taxon>
        <taxon>Salmoniformes</taxon>
        <taxon>Salmonidae</taxon>
        <taxon>Salmoninae</taxon>
        <taxon>Oncorhynchus</taxon>
    </lineage>
</organism>
<dbReference type="Proteomes" id="UP000694402">
    <property type="component" value="Unassembled WGS sequence"/>
</dbReference>
<accession>A0AAZ3PD93</accession>
<reference evidence="2" key="1">
    <citation type="journal article" date="2018" name="PLoS ONE">
        <title>Chinook salmon (Oncorhynchus tshawytscha) genome and transcriptome.</title>
        <authorList>
            <person name="Christensen K.A."/>
            <person name="Leong J.S."/>
            <person name="Sakhrani D."/>
            <person name="Biagi C.A."/>
            <person name="Minkley D.R."/>
            <person name="Withler R.E."/>
            <person name="Rondeau E.B."/>
            <person name="Koop B.F."/>
            <person name="Devlin R.H."/>
        </authorList>
    </citation>
    <scope>NUCLEOTIDE SEQUENCE [LARGE SCALE GENOMIC DNA]</scope>
</reference>
<dbReference type="Gene3D" id="3.30.420.10">
    <property type="entry name" value="Ribonuclease H-like superfamily/Ribonuclease H"/>
    <property type="match status" value="1"/>
</dbReference>
<dbReference type="InterPro" id="IPR036397">
    <property type="entry name" value="RNaseH_sf"/>
</dbReference>
<dbReference type="Ensembl" id="ENSOTST00005131046.1">
    <property type="protein sequence ID" value="ENSOTSP00005114455.1"/>
    <property type="gene ID" value="ENSOTSG00005056308.1"/>
</dbReference>
<sequence>MNAKCHVWRKPGTIPTVEHSGGSIMPMGCFSAAWTGRLVRIDGKINEAKYLRLGQRITFQQDNDPKHTSKTMQKWLRASL</sequence>
<proteinExistence type="predicted"/>